<dbReference type="InterPro" id="IPR036412">
    <property type="entry name" value="HAD-like_sf"/>
</dbReference>
<accession>A0A1I3XLY2</accession>
<dbReference type="RefSeq" id="WP_143121069.1">
    <property type="nucleotide sequence ID" value="NZ_FOQY01000019.1"/>
</dbReference>
<dbReference type="PANTHER" id="PTHR43316">
    <property type="entry name" value="HYDROLASE, HALOACID DELAHOGENASE-RELATED"/>
    <property type="match status" value="1"/>
</dbReference>
<organism evidence="2 3">
    <name type="scientific">Streptosporangium canum</name>
    <dbReference type="NCBI Taxonomy" id="324952"/>
    <lineage>
        <taxon>Bacteria</taxon>
        <taxon>Bacillati</taxon>
        <taxon>Actinomycetota</taxon>
        <taxon>Actinomycetes</taxon>
        <taxon>Streptosporangiales</taxon>
        <taxon>Streptosporangiaceae</taxon>
        <taxon>Streptosporangium</taxon>
    </lineage>
</organism>
<dbReference type="Gene3D" id="3.40.50.1000">
    <property type="entry name" value="HAD superfamily/HAD-like"/>
    <property type="match status" value="1"/>
</dbReference>
<keyword evidence="3" id="KW-1185">Reference proteome</keyword>
<dbReference type="InterPro" id="IPR051540">
    <property type="entry name" value="S-2-haloacid_dehalogenase"/>
</dbReference>
<dbReference type="PANTHER" id="PTHR43316:SF3">
    <property type="entry name" value="HALOACID DEHALOGENASE, TYPE II (AFU_ORTHOLOGUE AFUA_2G07750)-RELATED"/>
    <property type="match status" value="1"/>
</dbReference>
<name>A0A1I3XLY2_9ACTN</name>
<dbReference type="SFLD" id="SFLDG01129">
    <property type="entry name" value="C1.5:_HAD__Beta-PGM__Phosphata"/>
    <property type="match status" value="1"/>
</dbReference>
<evidence type="ECO:0000256" key="1">
    <source>
        <dbReference type="ARBA" id="ARBA00022801"/>
    </source>
</evidence>
<dbReference type="Pfam" id="PF00702">
    <property type="entry name" value="Hydrolase"/>
    <property type="match status" value="1"/>
</dbReference>
<sequence length="229" mass="24106">MTMRVEALAVDFGGTLARPGPNPDAAIIAEALHGLPGTVIPDGFAAAFDDVTRQVRAADRQRGEQTPFAEQLRRSGVHLPNPAAAAEAVFTAVPDADVDPRAADALRQLRRMGLVCVLACDTQRPESVRRRTLDAAGIGDCFDALVLSSTLGVRKPHPRCYAAVIAASGCPPERIMFVGDTPAKDAVAPYTYGMRATLISPSGRPEGLDPAIGVITHLSDLPAYLEGLS</sequence>
<dbReference type="PRINTS" id="PR00413">
    <property type="entry name" value="HADHALOGNASE"/>
</dbReference>
<dbReference type="SFLD" id="SFLDS00003">
    <property type="entry name" value="Haloacid_Dehalogenase"/>
    <property type="match status" value="1"/>
</dbReference>
<dbReference type="InterPro" id="IPR023214">
    <property type="entry name" value="HAD_sf"/>
</dbReference>
<reference evidence="3" key="1">
    <citation type="submission" date="2016-10" db="EMBL/GenBank/DDBJ databases">
        <authorList>
            <person name="Varghese N."/>
            <person name="Submissions S."/>
        </authorList>
    </citation>
    <scope>NUCLEOTIDE SEQUENCE [LARGE SCALE GENOMIC DNA]</scope>
    <source>
        <strain evidence="3">CGMCC 4.2126</strain>
    </source>
</reference>
<proteinExistence type="predicted"/>
<dbReference type="SUPFAM" id="SSF56784">
    <property type="entry name" value="HAD-like"/>
    <property type="match status" value="1"/>
</dbReference>
<dbReference type="EMBL" id="FOQY01000019">
    <property type="protein sequence ID" value="SFK20041.1"/>
    <property type="molecule type" value="Genomic_DNA"/>
</dbReference>
<gene>
    <name evidence="2" type="ORF">SAMN05216275_11999</name>
</gene>
<protein>
    <submittedName>
        <fullName evidence="2">Haloacid dehalogenase superfamily, subfamily IA, variant 3 with third motif having DD or ED</fullName>
    </submittedName>
</protein>
<dbReference type="Proteomes" id="UP000199111">
    <property type="component" value="Unassembled WGS sequence"/>
</dbReference>
<evidence type="ECO:0000313" key="2">
    <source>
        <dbReference type="EMBL" id="SFK20041.1"/>
    </source>
</evidence>
<keyword evidence="1" id="KW-0378">Hydrolase</keyword>
<evidence type="ECO:0000313" key="3">
    <source>
        <dbReference type="Proteomes" id="UP000199111"/>
    </source>
</evidence>
<dbReference type="AlphaFoldDB" id="A0A1I3XLY2"/>
<dbReference type="GeneID" id="96300820"/>
<dbReference type="GO" id="GO:0016787">
    <property type="term" value="F:hydrolase activity"/>
    <property type="evidence" value="ECO:0007669"/>
    <property type="project" value="UniProtKB-KW"/>
</dbReference>
<dbReference type="InterPro" id="IPR006439">
    <property type="entry name" value="HAD-SF_hydro_IA"/>
</dbReference>